<dbReference type="GO" id="GO:0006508">
    <property type="term" value="P:proteolysis"/>
    <property type="evidence" value="ECO:0007669"/>
    <property type="project" value="UniProtKB-KW"/>
</dbReference>
<keyword evidence="5" id="KW-0068">Autocatalytic cleavage</keyword>
<reference evidence="9 10" key="1">
    <citation type="journal article" date="2018" name="Genome Biol. Evol.">
        <title>Multiple Roots of Fruiting Body Formation in Amoebozoa.</title>
        <authorList>
            <person name="Hillmann F."/>
            <person name="Forbes G."/>
            <person name="Novohradska S."/>
            <person name="Ferling I."/>
            <person name="Riege K."/>
            <person name="Groth M."/>
            <person name="Westermann M."/>
            <person name="Marz M."/>
            <person name="Spaller T."/>
            <person name="Winckler T."/>
            <person name="Schaap P."/>
            <person name="Glockner G."/>
        </authorList>
    </citation>
    <scope>NUCLEOTIDE SEQUENCE [LARGE SCALE GENOMIC DNA]</scope>
    <source>
        <strain evidence="9 10">Jena</strain>
    </source>
</reference>
<dbReference type="CDD" id="cd04701">
    <property type="entry name" value="Asparaginase_2"/>
    <property type="match status" value="1"/>
</dbReference>
<dbReference type="InterPro" id="IPR000246">
    <property type="entry name" value="Peptidase_T2"/>
</dbReference>
<feature type="binding site" evidence="7">
    <location>
        <begin position="223"/>
        <end position="226"/>
    </location>
    <ligand>
        <name>substrate</name>
    </ligand>
</feature>
<dbReference type="PANTHER" id="PTHR10188">
    <property type="entry name" value="L-ASPARAGINASE"/>
    <property type="match status" value="1"/>
</dbReference>
<feature type="site" description="Cleavage; by autolysis" evidence="8">
    <location>
        <begin position="171"/>
        <end position="172"/>
    </location>
</feature>
<evidence type="ECO:0000313" key="9">
    <source>
        <dbReference type="EMBL" id="PRP80743.1"/>
    </source>
</evidence>
<proteinExistence type="predicted"/>
<feature type="active site" description="Nucleophile" evidence="6">
    <location>
        <position position="172"/>
    </location>
</feature>
<keyword evidence="3" id="KW-0645">Protease</keyword>
<dbReference type="FunCoup" id="A0A2P6N9W9">
    <property type="interactions" value="7"/>
</dbReference>
<dbReference type="InParanoid" id="A0A2P6N9W9"/>
<dbReference type="EC" id="3.4.19.5" evidence="2"/>
<dbReference type="SUPFAM" id="SSF56235">
    <property type="entry name" value="N-terminal nucleophile aminohydrolases (Ntn hydrolases)"/>
    <property type="match status" value="1"/>
</dbReference>
<evidence type="ECO:0000256" key="8">
    <source>
        <dbReference type="PIRSR" id="PIRSR600246-3"/>
    </source>
</evidence>
<comment type="catalytic activity">
    <reaction evidence="1">
        <text>Cleavage of a beta-linked Asp residue from the N-terminus of a polypeptide.</text>
        <dbReference type="EC" id="3.4.19.5"/>
    </reaction>
</comment>
<keyword evidence="4" id="KW-0378">Hydrolase</keyword>
<dbReference type="OrthoDB" id="2262349at2759"/>
<evidence type="ECO:0000256" key="1">
    <source>
        <dbReference type="ARBA" id="ARBA00000306"/>
    </source>
</evidence>
<dbReference type="InterPro" id="IPR029055">
    <property type="entry name" value="Ntn_hydrolases_N"/>
</dbReference>
<dbReference type="GO" id="GO:0016811">
    <property type="term" value="F:hydrolase activity, acting on carbon-nitrogen (but not peptide) bonds, in linear amides"/>
    <property type="evidence" value="ECO:0007669"/>
    <property type="project" value="UniProtKB-ARBA"/>
</dbReference>
<dbReference type="Proteomes" id="UP000241769">
    <property type="component" value="Unassembled WGS sequence"/>
</dbReference>
<comment type="caution">
    <text evidence="9">The sequence shown here is derived from an EMBL/GenBank/DDBJ whole genome shotgun (WGS) entry which is preliminary data.</text>
</comment>
<evidence type="ECO:0000256" key="3">
    <source>
        <dbReference type="ARBA" id="ARBA00022670"/>
    </source>
</evidence>
<protein>
    <recommendedName>
        <fullName evidence="2">beta-aspartyl-peptidase</fullName>
        <ecNumber evidence="2">3.4.19.5</ecNumber>
    </recommendedName>
</protein>
<evidence type="ECO:0000256" key="2">
    <source>
        <dbReference type="ARBA" id="ARBA00012879"/>
    </source>
</evidence>
<evidence type="ECO:0000256" key="7">
    <source>
        <dbReference type="PIRSR" id="PIRSR600246-2"/>
    </source>
</evidence>
<sequence>MTLAIAIHGGAGVVSRDISDQVRQEYIEGLSTALRKGWEVLQSGGSAVDAVEASVESLEGRGSVFTSSGTHEMDASIMDGNGLRCGAIGGVSTVRNPIRLARKVMDNSPHVFFAAAGAEAFAREQGFDITPVEHFYTKHRHDQLQDAKRRQTVELSESELKGKEVSNYNKGTVGAVALDSRGNLAAATSTGGMTNKKAGRIGDSPIIGAGTYAANGVAAVSATGLGEQFIRHAVSHSIIAAMDYGKMTLREACDDVVHKRLNEGDGGVIALNAEGEVYMPYNSEGMFRASITSNSNEVVKIWE</sequence>
<evidence type="ECO:0000256" key="5">
    <source>
        <dbReference type="ARBA" id="ARBA00022813"/>
    </source>
</evidence>
<dbReference type="AlphaFoldDB" id="A0A2P6N9W9"/>
<gene>
    <name evidence="9" type="ORF">PROFUN_11483</name>
</gene>
<name>A0A2P6N9W9_9EUKA</name>
<dbReference type="Gene3D" id="3.60.20.30">
    <property type="entry name" value="(Glycosyl)asparaginase"/>
    <property type="match status" value="1"/>
</dbReference>
<dbReference type="EMBL" id="MDYQ01000139">
    <property type="protein sequence ID" value="PRP80743.1"/>
    <property type="molecule type" value="Genomic_DNA"/>
</dbReference>
<dbReference type="FunFam" id="3.60.20.30:FF:000001">
    <property type="entry name" value="Isoaspartyl peptidase/L-asparaginase"/>
    <property type="match status" value="1"/>
</dbReference>
<feature type="binding site" evidence="7">
    <location>
        <begin position="200"/>
        <end position="203"/>
    </location>
    <ligand>
        <name>substrate</name>
    </ligand>
</feature>
<evidence type="ECO:0000256" key="6">
    <source>
        <dbReference type="PIRSR" id="PIRSR600246-1"/>
    </source>
</evidence>
<keyword evidence="10" id="KW-1185">Reference proteome</keyword>
<dbReference type="GO" id="GO:0008798">
    <property type="term" value="F:beta-aspartyl-peptidase activity"/>
    <property type="evidence" value="ECO:0007669"/>
    <property type="project" value="UniProtKB-EC"/>
</dbReference>
<accession>A0A2P6N9W9</accession>
<evidence type="ECO:0000256" key="4">
    <source>
        <dbReference type="ARBA" id="ARBA00022801"/>
    </source>
</evidence>
<dbReference type="PANTHER" id="PTHR10188:SF6">
    <property type="entry name" value="N(4)-(BETA-N-ACETYLGLUCOSAMINYL)-L-ASPARAGINASE"/>
    <property type="match status" value="1"/>
</dbReference>
<organism evidence="9 10">
    <name type="scientific">Planoprotostelium fungivorum</name>
    <dbReference type="NCBI Taxonomy" id="1890364"/>
    <lineage>
        <taxon>Eukaryota</taxon>
        <taxon>Amoebozoa</taxon>
        <taxon>Evosea</taxon>
        <taxon>Variosea</taxon>
        <taxon>Cavosteliida</taxon>
        <taxon>Cavosteliaceae</taxon>
        <taxon>Planoprotostelium</taxon>
    </lineage>
</organism>
<evidence type="ECO:0000313" key="10">
    <source>
        <dbReference type="Proteomes" id="UP000241769"/>
    </source>
</evidence>
<dbReference type="STRING" id="1890364.A0A2P6N9W9"/>
<dbReference type="Pfam" id="PF01112">
    <property type="entry name" value="Asparaginase_2"/>
    <property type="match status" value="1"/>
</dbReference>